<dbReference type="EMBL" id="QGKS01000190">
    <property type="protein sequence ID" value="PWR15247.1"/>
    <property type="molecule type" value="Genomic_DNA"/>
</dbReference>
<comment type="caution">
    <text evidence="2">The sequence shown here is derived from an EMBL/GenBank/DDBJ whole genome shotgun (WGS) entry which is preliminary data.</text>
</comment>
<accession>A0A317DHL6</accession>
<dbReference type="EMBL" id="QGKS01000248">
    <property type="protein sequence ID" value="PWR14067.1"/>
    <property type="molecule type" value="Genomic_DNA"/>
</dbReference>
<proteinExistence type="predicted"/>
<evidence type="ECO:0000259" key="1">
    <source>
        <dbReference type="Pfam" id="PF12323"/>
    </source>
</evidence>
<dbReference type="OrthoDB" id="6230307at2"/>
<name>A0A317DHL6_9ACTN</name>
<evidence type="ECO:0000313" key="2">
    <source>
        <dbReference type="EMBL" id="PWR14067.1"/>
    </source>
</evidence>
<dbReference type="Pfam" id="PF12323">
    <property type="entry name" value="HTH_OrfB_IS605"/>
    <property type="match status" value="1"/>
</dbReference>
<dbReference type="Proteomes" id="UP000246050">
    <property type="component" value="Unassembled WGS sequence"/>
</dbReference>
<dbReference type="InterPro" id="IPR021027">
    <property type="entry name" value="Transposase_put_HTH"/>
</dbReference>
<gene>
    <name evidence="3" type="ORF">DKT69_11835</name>
    <name evidence="2" type="ORF">DKT69_18060</name>
</gene>
<evidence type="ECO:0000313" key="4">
    <source>
        <dbReference type="Proteomes" id="UP000246050"/>
    </source>
</evidence>
<feature type="domain" description="Transposase putative helix-turn-helix" evidence="1">
    <location>
        <begin position="1"/>
        <end position="44"/>
    </location>
</feature>
<organism evidence="2 4">
    <name type="scientific">Micromonospora sicca</name>
    <dbReference type="NCBI Taxonomy" id="2202420"/>
    <lineage>
        <taxon>Bacteria</taxon>
        <taxon>Bacillati</taxon>
        <taxon>Actinomycetota</taxon>
        <taxon>Actinomycetes</taxon>
        <taxon>Micromonosporales</taxon>
        <taxon>Micromonosporaceae</taxon>
        <taxon>Micromonospora</taxon>
    </lineage>
</organism>
<dbReference type="RefSeq" id="WP_148668970.1">
    <property type="nucleotide sequence ID" value="NZ_QGKS01000190.1"/>
</dbReference>
<reference evidence="2 4" key="1">
    <citation type="submission" date="2018-05" db="EMBL/GenBank/DDBJ databases">
        <title>Micromonosporas from Atacama Desert.</title>
        <authorList>
            <person name="Carro L."/>
            <person name="Golinska P."/>
            <person name="Klenk H.-P."/>
            <person name="Goodfellow M."/>
        </authorList>
    </citation>
    <scope>NUCLEOTIDE SEQUENCE [LARGE SCALE GENOMIC DNA]</scope>
    <source>
        <strain evidence="2 4">4G51</strain>
    </source>
</reference>
<feature type="non-terminal residue" evidence="2">
    <location>
        <position position="45"/>
    </location>
</feature>
<evidence type="ECO:0000313" key="3">
    <source>
        <dbReference type="EMBL" id="PWR15247.1"/>
    </source>
</evidence>
<sequence length="45" mass="5117">MQLRYNYRVYPTPGQQASLARAFGCARVVFNDGLRARQQAREAGE</sequence>
<protein>
    <submittedName>
        <fullName evidence="2">Transposase</fullName>
    </submittedName>
</protein>
<dbReference type="AlphaFoldDB" id="A0A317DHL6"/>